<evidence type="ECO:0000313" key="2">
    <source>
        <dbReference type="EMBL" id="KJL28114.1"/>
    </source>
</evidence>
<dbReference type="InterPro" id="IPR015947">
    <property type="entry name" value="PUA-like_sf"/>
</dbReference>
<keyword evidence="2" id="KW-0645">Protease</keyword>
<dbReference type="Gene3D" id="2.30.130.40">
    <property type="entry name" value="LON domain-like"/>
    <property type="match status" value="1"/>
</dbReference>
<dbReference type="PATRIC" id="fig|82380.11.peg.3212"/>
<feature type="domain" description="Lon N-terminal" evidence="1">
    <location>
        <begin position="1"/>
        <end position="192"/>
    </location>
</feature>
<evidence type="ECO:0000313" key="3">
    <source>
        <dbReference type="Proteomes" id="UP000033640"/>
    </source>
</evidence>
<dbReference type="PANTHER" id="PTHR46732:SF8">
    <property type="entry name" value="ATP-DEPENDENT PROTEASE LA (LON) DOMAIN PROTEIN"/>
    <property type="match status" value="1"/>
</dbReference>
<evidence type="ECO:0000259" key="1">
    <source>
        <dbReference type="PROSITE" id="PS51787"/>
    </source>
</evidence>
<dbReference type="PROSITE" id="PS51787">
    <property type="entry name" value="LON_N"/>
    <property type="match status" value="1"/>
</dbReference>
<reference evidence="2 3" key="1">
    <citation type="submission" date="2015-02" db="EMBL/GenBank/DDBJ databases">
        <title>Draft genome sequences of ten Microbacterium spp. with emphasis on heavy metal contaminated environments.</title>
        <authorList>
            <person name="Corretto E."/>
        </authorList>
    </citation>
    <scope>NUCLEOTIDE SEQUENCE [LARGE SCALE GENOMIC DNA]</scope>
    <source>
        <strain evidence="2 3">BEL4b</strain>
    </source>
</reference>
<dbReference type="InterPro" id="IPR003111">
    <property type="entry name" value="Lon_prtase_N"/>
</dbReference>
<sequence length="198" mass="21678">MVTLAMFPLGSVLFPHAPLPLRVFEPRYLTMVGRLLDEDDPQFGVVLIERGHEVGGGDRRSGVGTMARLVSVAAGGDVLHAVAVGTERFTIDQWLDDDPYPRAEVTPLPDLEWNEALTPLHSEAEAIVRRALGRAPEARWDADTELAENPLTAAWQLAAIAPLGEYDQYTLLRSTTAGGLLRQVIDLTLEAELLWSAE</sequence>
<proteinExistence type="predicted"/>
<dbReference type="SMART" id="SM00464">
    <property type="entry name" value="LON"/>
    <property type="match status" value="1"/>
</dbReference>
<dbReference type="Pfam" id="PF02190">
    <property type="entry name" value="LON_substr_bdg"/>
    <property type="match status" value="1"/>
</dbReference>
<dbReference type="EMBL" id="JYIW01000026">
    <property type="protein sequence ID" value="KJL28114.1"/>
    <property type="molecule type" value="Genomic_DNA"/>
</dbReference>
<dbReference type="GO" id="GO:0008233">
    <property type="term" value="F:peptidase activity"/>
    <property type="evidence" value="ECO:0007669"/>
    <property type="project" value="UniProtKB-KW"/>
</dbReference>
<dbReference type="SUPFAM" id="SSF88697">
    <property type="entry name" value="PUA domain-like"/>
    <property type="match status" value="1"/>
</dbReference>
<dbReference type="Proteomes" id="UP000033640">
    <property type="component" value="Unassembled WGS sequence"/>
</dbReference>
<organism evidence="2 3">
    <name type="scientific">Microbacterium oxydans</name>
    <dbReference type="NCBI Taxonomy" id="82380"/>
    <lineage>
        <taxon>Bacteria</taxon>
        <taxon>Bacillati</taxon>
        <taxon>Actinomycetota</taxon>
        <taxon>Actinomycetes</taxon>
        <taxon>Micrococcales</taxon>
        <taxon>Microbacteriaceae</taxon>
        <taxon>Microbacterium</taxon>
    </lineage>
</organism>
<dbReference type="PANTHER" id="PTHR46732">
    <property type="entry name" value="ATP-DEPENDENT PROTEASE LA (LON) DOMAIN PROTEIN"/>
    <property type="match status" value="1"/>
</dbReference>
<name>A0A0F0L601_9MICO</name>
<comment type="caution">
    <text evidence="2">The sequence shown here is derived from an EMBL/GenBank/DDBJ whole genome shotgun (WGS) entry which is preliminary data.</text>
</comment>
<dbReference type="AlphaFoldDB" id="A0A0F0L601"/>
<gene>
    <name evidence="2" type="ORF">RS83_03179</name>
</gene>
<keyword evidence="2" id="KW-0378">Hydrolase</keyword>
<dbReference type="OrthoDB" id="25394at2"/>
<dbReference type="InterPro" id="IPR046336">
    <property type="entry name" value="Lon_prtase_N_sf"/>
</dbReference>
<dbReference type="RefSeq" id="WP_045280422.1">
    <property type="nucleotide sequence ID" value="NZ_CAKKLT010000001.1"/>
</dbReference>
<dbReference type="GO" id="GO:0006508">
    <property type="term" value="P:proteolysis"/>
    <property type="evidence" value="ECO:0007669"/>
    <property type="project" value="UniProtKB-KW"/>
</dbReference>
<protein>
    <submittedName>
        <fullName evidence="2">ATP-dependent protease La (LON) domain protein</fullName>
    </submittedName>
</protein>
<accession>A0A0F0L601</accession>